<evidence type="ECO:0000259" key="7">
    <source>
        <dbReference type="PROSITE" id="PS50178"/>
    </source>
</evidence>
<feature type="compositionally biased region" description="Basic and acidic residues" evidence="5">
    <location>
        <begin position="262"/>
        <end position="274"/>
    </location>
</feature>
<dbReference type="InterPro" id="IPR017455">
    <property type="entry name" value="Znf_FYVE-rel"/>
</dbReference>
<dbReference type="GeneID" id="110982406"/>
<feature type="domain" description="FYVE-type" evidence="7">
    <location>
        <begin position="152"/>
        <end position="212"/>
    </location>
</feature>
<dbReference type="Proteomes" id="UP000694845">
    <property type="component" value="Unplaced"/>
</dbReference>
<dbReference type="PANTHER" id="PTHR46280:SF3">
    <property type="entry name" value="PLECKSTRIN HOMOLOGY DOMAIN-CONTAINING FAMILY F MEMBER 1 HOMOLOG"/>
    <property type="match status" value="1"/>
</dbReference>
<organism evidence="8 9">
    <name type="scientific">Acanthaster planci</name>
    <name type="common">Crown-of-thorns starfish</name>
    <dbReference type="NCBI Taxonomy" id="133434"/>
    <lineage>
        <taxon>Eukaryota</taxon>
        <taxon>Metazoa</taxon>
        <taxon>Echinodermata</taxon>
        <taxon>Eleutherozoa</taxon>
        <taxon>Asterozoa</taxon>
        <taxon>Asteroidea</taxon>
        <taxon>Valvatacea</taxon>
        <taxon>Valvatida</taxon>
        <taxon>Acanthasteridae</taxon>
        <taxon>Acanthaster</taxon>
    </lineage>
</organism>
<keyword evidence="3" id="KW-0862">Zinc</keyword>
<dbReference type="Pfam" id="PF01363">
    <property type="entry name" value="FYVE"/>
    <property type="match status" value="1"/>
</dbReference>
<dbReference type="PROSITE" id="PS50178">
    <property type="entry name" value="ZF_FYVE"/>
    <property type="match status" value="1"/>
</dbReference>
<dbReference type="SMART" id="SM00064">
    <property type="entry name" value="FYVE"/>
    <property type="match status" value="1"/>
</dbReference>
<dbReference type="CDD" id="cd15717">
    <property type="entry name" value="FYVE_PKHF"/>
    <property type="match status" value="1"/>
</dbReference>
<dbReference type="GO" id="GO:0007032">
    <property type="term" value="P:endosome organization"/>
    <property type="evidence" value="ECO:0007669"/>
    <property type="project" value="TreeGrafter"/>
</dbReference>
<evidence type="ECO:0000256" key="1">
    <source>
        <dbReference type="ARBA" id="ARBA00022723"/>
    </source>
</evidence>
<dbReference type="GO" id="GO:0008270">
    <property type="term" value="F:zinc ion binding"/>
    <property type="evidence" value="ECO:0007669"/>
    <property type="project" value="UniProtKB-KW"/>
</dbReference>
<feature type="compositionally biased region" description="Acidic residues" evidence="5">
    <location>
        <begin position="241"/>
        <end position="255"/>
    </location>
</feature>
<keyword evidence="1" id="KW-0479">Metal-binding</keyword>
<evidence type="ECO:0000256" key="3">
    <source>
        <dbReference type="ARBA" id="ARBA00022833"/>
    </source>
</evidence>
<protein>
    <submittedName>
        <fullName evidence="9">Pleckstrin homology domain-containing family F member 2-like isoform X1</fullName>
    </submittedName>
</protein>
<feature type="region of interest" description="Disordered" evidence="5">
    <location>
        <begin position="215"/>
        <end position="274"/>
    </location>
</feature>
<gene>
    <name evidence="9" type="primary">LOC110982406</name>
</gene>
<dbReference type="InterPro" id="IPR013083">
    <property type="entry name" value="Znf_RING/FYVE/PHD"/>
</dbReference>
<evidence type="ECO:0000256" key="2">
    <source>
        <dbReference type="ARBA" id="ARBA00022771"/>
    </source>
</evidence>
<dbReference type="PANTHER" id="PTHR46280">
    <property type="entry name" value="PLECKSTRIN HOMOLOGY DOMAIN-CONTAINING FAMILY F MEMBER 2-RELATED"/>
    <property type="match status" value="1"/>
</dbReference>
<dbReference type="InterPro" id="IPR011993">
    <property type="entry name" value="PH-like_dom_sf"/>
</dbReference>
<sequence length="274" mass="30478">MVDRLVNSEANEKRISHVQACFGGSGQMLLAPGRVLVGEGVLTKLCRKKPKPRQFFLFNDLLVYGSIVMNKKKYSTQHILPLEDVRLKSVEDDGNLRNGWQIISATKSFTVYAATATEKSEWMAHINKCISDLLAKSGKKPATELSPVWVPDSEAPLCMLCKKSKFTALNRRHHCRKCGKVVCGQCSAKKFLLPQQSVKPQRVCNDCYEQLSSGQMSAQGKNPADGKRQGNSLNYGHEDDSSGDESTDEDEDETPGDMAPVEDEHPTFYEGNYK</sequence>
<dbReference type="CTD" id="79666"/>
<dbReference type="SUPFAM" id="SSF50729">
    <property type="entry name" value="PH domain-like"/>
    <property type="match status" value="1"/>
</dbReference>
<dbReference type="CDD" id="cd01218">
    <property type="entry name" value="PH_Phafin2-like"/>
    <property type="match status" value="1"/>
</dbReference>
<dbReference type="AlphaFoldDB" id="A0A8B7YUV1"/>
<dbReference type="RefSeq" id="XP_022096467.1">
    <property type="nucleotide sequence ID" value="XM_022240775.1"/>
</dbReference>
<evidence type="ECO:0000259" key="6">
    <source>
        <dbReference type="PROSITE" id="PS50003"/>
    </source>
</evidence>
<feature type="domain" description="PH" evidence="6">
    <location>
        <begin position="35"/>
        <end position="131"/>
    </location>
</feature>
<dbReference type="InterPro" id="IPR000306">
    <property type="entry name" value="Znf_FYVE"/>
</dbReference>
<dbReference type="InterPro" id="IPR051765">
    <property type="entry name" value="PH_domain-containing_F"/>
</dbReference>
<evidence type="ECO:0000313" key="8">
    <source>
        <dbReference type="Proteomes" id="UP000694845"/>
    </source>
</evidence>
<evidence type="ECO:0000313" key="9">
    <source>
        <dbReference type="RefSeq" id="XP_022096467.1"/>
    </source>
</evidence>
<dbReference type="Gene3D" id="2.30.29.30">
    <property type="entry name" value="Pleckstrin-homology domain (PH domain)/Phosphotyrosine-binding domain (PTB)"/>
    <property type="match status" value="1"/>
</dbReference>
<dbReference type="SUPFAM" id="SSF57903">
    <property type="entry name" value="FYVE/PHD zinc finger"/>
    <property type="match status" value="1"/>
</dbReference>
<name>A0A8B7YUV1_ACAPL</name>
<evidence type="ECO:0000256" key="5">
    <source>
        <dbReference type="SAM" id="MobiDB-lite"/>
    </source>
</evidence>
<dbReference type="KEGG" id="aplc:110982406"/>
<dbReference type="GO" id="GO:0035091">
    <property type="term" value="F:phosphatidylinositol binding"/>
    <property type="evidence" value="ECO:0007669"/>
    <property type="project" value="TreeGrafter"/>
</dbReference>
<dbReference type="Gene3D" id="3.30.40.10">
    <property type="entry name" value="Zinc/RING finger domain, C3HC4 (zinc finger)"/>
    <property type="match status" value="1"/>
</dbReference>
<dbReference type="OrthoDB" id="70570at2759"/>
<dbReference type="InterPro" id="IPR011011">
    <property type="entry name" value="Znf_FYVE_PHD"/>
</dbReference>
<proteinExistence type="predicted"/>
<dbReference type="PROSITE" id="PS50003">
    <property type="entry name" value="PH_DOMAIN"/>
    <property type="match status" value="1"/>
</dbReference>
<keyword evidence="2 4" id="KW-0863">Zinc-finger</keyword>
<dbReference type="FunFam" id="2.30.29.30:FF:000167">
    <property type="entry name" value="Pleckstrin homology domain-containing family F member 2"/>
    <property type="match status" value="1"/>
</dbReference>
<reference evidence="9" key="1">
    <citation type="submission" date="2025-08" db="UniProtKB">
        <authorList>
            <consortium name="RefSeq"/>
        </authorList>
    </citation>
    <scope>IDENTIFICATION</scope>
</reference>
<evidence type="ECO:0000256" key="4">
    <source>
        <dbReference type="PROSITE-ProRule" id="PRU00091"/>
    </source>
</evidence>
<dbReference type="InterPro" id="IPR001849">
    <property type="entry name" value="PH_domain"/>
</dbReference>
<accession>A0A8B7YUV1</accession>
<keyword evidence="8" id="KW-1185">Reference proteome</keyword>
<dbReference type="GO" id="GO:0005769">
    <property type="term" value="C:early endosome"/>
    <property type="evidence" value="ECO:0007669"/>
    <property type="project" value="TreeGrafter"/>
</dbReference>
<dbReference type="SMART" id="SM00233">
    <property type="entry name" value="PH"/>
    <property type="match status" value="1"/>
</dbReference>
<dbReference type="GO" id="GO:0008333">
    <property type="term" value="P:endosome to lysosome transport"/>
    <property type="evidence" value="ECO:0007669"/>
    <property type="project" value="TreeGrafter"/>
</dbReference>
<dbReference type="Pfam" id="PF00169">
    <property type="entry name" value="PH"/>
    <property type="match status" value="1"/>
</dbReference>
<dbReference type="InterPro" id="IPR037871">
    <property type="entry name" value="PH_Phafin"/>
</dbReference>